<comment type="caution">
    <text evidence="6">The sequence shown here is derived from an EMBL/GenBank/DDBJ whole genome shotgun (WGS) entry which is preliminary data.</text>
</comment>
<keyword evidence="1 6" id="KW-0808">Transferase</keyword>
<dbReference type="InterPro" id="IPR002123">
    <property type="entry name" value="Plipid/glycerol_acylTrfase"/>
</dbReference>
<feature type="compositionally biased region" description="Pro residues" evidence="3">
    <location>
        <begin position="9"/>
        <end position="20"/>
    </location>
</feature>
<dbReference type="Pfam" id="PF01553">
    <property type="entry name" value="Acyltransferase"/>
    <property type="match status" value="1"/>
</dbReference>
<dbReference type="GO" id="GO:0003841">
    <property type="term" value="F:1-acylglycerol-3-phosphate O-acyltransferase activity"/>
    <property type="evidence" value="ECO:0007669"/>
    <property type="project" value="UniProtKB-EC"/>
</dbReference>
<dbReference type="EMBL" id="CABM01000017">
    <property type="protein sequence ID" value="CBH95991.1"/>
    <property type="molecule type" value="Genomic_DNA"/>
</dbReference>
<evidence type="ECO:0000256" key="1">
    <source>
        <dbReference type="ARBA" id="ARBA00022679"/>
    </source>
</evidence>
<evidence type="ECO:0000256" key="2">
    <source>
        <dbReference type="ARBA" id="ARBA00023315"/>
    </source>
</evidence>
<feature type="region of interest" description="Disordered" evidence="3">
    <location>
        <begin position="1"/>
        <end position="33"/>
    </location>
</feature>
<dbReference type="AlphaFoldDB" id="E6PM39"/>
<name>E6PM39_9ZZZZ</name>
<evidence type="ECO:0000256" key="3">
    <source>
        <dbReference type="SAM" id="MobiDB-lite"/>
    </source>
</evidence>
<proteinExistence type="predicted"/>
<organism evidence="6">
    <name type="scientific">mine drainage metagenome</name>
    <dbReference type="NCBI Taxonomy" id="410659"/>
    <lineage>
        <taxon>unclassified sequences</taxon>
        <taxon>metagenomes</taxon>
        <taxon>ecological metagenomes</taxon>
    </lineage>
</organism>
<keyword evidence="2 6" id="KW-0012">Acyltransferase</keyword>
<dbReference type="CDD" id="cd07989">
    <property type="entry name" value="LPLAT_AGPAT-like"/>
    <property type="match status" value="1"/>
</dbReference>
<dbReference type="EC" id="2.3.1.51" evidence="6"/>
<feature type="transmembrane region" description="Helical" evidence="4">
    <location>
        <begin position="48"/>
        <end position="70"/>
    </location>
</feature>
<accession>E6PM39</accession>
<keyword evidence="4" id="KW-1133">Transmembrane helix</keyword>
<gene>
    <name evidence="6" type="ORF">CARN2_0980</name>
</gene>
<dbReference type="SUPFAM" id="SSF69593">
    <property type="entry name" value="Glycerol-3-phosphate (1)-acyltransferase"/>
    <property type="match status" value="1"/>
</dbReference>
<evidence type="ECO:0000313" key="6">
    <source>
        <dbReference type="EMBL" id="CBH95991.1"/>
    </source>
</evidence>
<protein>
    <submittedName>
        <fullName evidence="6">Putative 1-acyl-sn-glycerol-3-phosphate acyltransferase</fullName>
        <ecNumber evidence="6">2.3.1.51</ecNumber>
    </submittedName>
</protein>
<evidence type="ECO:0000256" key="4">
    <source>
        <dbReference type="SAM" id="Phobius"/>
    </source>
</evidence>
<reference evidence="6" key="1">
    <citation type="submission" date="2009-10" db="EMBL/GenBank/DDBJ databases">
        <title>Diversity of trophic interactions inside an arsenic-rich microbial ecosystem.</title>
        <authorList>
            <person name="Bertin P.N."/>
            <person name="Heinrich-Salmeron A."/>
            <person name="Pelletier E."/>
            <person name="Goulhen-Chollet F."/>
            <person name="Arsene-Ploetze F."/>
            <person name="Gallien S."/>
            <person name="Calteau A."/>
            <person name="Vallenet D."/>
            <person name="Casiot C."/>
            <person name="Chane-Woon-Ming B."/>
            <person name="Giloteaux L."/>
            <person name="Barakat M."/>
            <person name="Bonnefoy V."/>
            <person name="Bruneel O."/>
            <person name="Chandler M."/>
            <person name="Cleiss J."/>
            <person name="Duran R."/>
            <person name="Elbaz-Poulichet F."/>
            <person name="Fonknechten N."/>
            <person name="Lauga B."/>
            <person name="Mornico D."/>
            <person name="Ortet P."/>
            <person name="Schaeffer C."/>
            <person name="Siguier P."/>
            <person name="Alexander Thil Smith A."/>
            <person name="Van Dorsselaer A."/>
            <person name="Weissenbach J."/>
            <person name="Medigue C."/>
            <person name="Le Paslier D."/>
        </authorList>
    </citation>
    <scope>NUCLEOTIDE SEQUENCE</scope>
</reference>
<dbReference type="PANTHER" id="PTHR10434:SF40">
    <property type="entry name" value="1-ACYL-SN-GLYCEROL-3-PHOSPHATE ACYLTRANSFERASE"/>
    <property type="match status" value="1"/>
</dbReference>
<dbReference type="GO" id="GO:0006654">
    <property type="term" value="P:phosphatidic acid biosynthetic process"/>
    <property type="evidence" value="ECO:0007669"/>
    <property type="project" value="TreeGrafter"/>
</dbReference>
<sequence>MTLPAPADAHPPAPPTPQSPQQPQTPQQPASPAQSPITFTLWLRSAAYMAWLIVTVIPIGTAAVLMSIAVRGTPLYRLCMGWVKLSLWGARVICGMQPRVQGMEHLPDGPLILLVKHQSAWETLALPVMMPRPLSFVFKRELLYVPFFGWALGRLDMVHIDRGRPTEAFSRVGKQGAALLERGNWIIMFPEGTRTERGTQGKYRLGGTKLAVATGAPVVPIAVTSGRCWPRQAFIKRPGIIDLSIGKPIASVGRTPADLMAEVETWIEAEMHRLDPQAYAASVQQS</sequence>
<keyword evidence="4" id="KW-0472">Membrane</keyword>
<dbReference type="SMART" id="SM00563">
    <property type="entry name" value="PlsC"/>
    <property type="match status" value="1"/>
</dbReference>
<feature type="domain" description="Phospholipid/glycerol acyltransferase" evidence="5">
    <location>
        <begin position="111"/>
        <end position="226"/>
    </location>
</feature>
<keyword evidence="4" id="KW-0812">Transmembrane</keyword>
<dbReference type="PANTHER" id="PTHR10434">
    <property type="entry name" value="1-ACYL-SN-GLYCEROL-3-PHOSPHATE ACYLTRANSFERASE"/>
    <property type="match status" value="1"/>
</dbReference>
<evidence type="ECO:0000259" key="5">
    <source>
        <dbReference type="SMART" id="SM00563"/>
    </source>
</evidence>
<feature type="compositionally biased region" description="Low complexity" evidence="3">
    <location>
        <begin position="21"/>
        <end position="33"/>
    </location>
</feature>